<dbReference type="GO" id="GO:0016811">
    <property type="term" value="F:hydrolase activity, acting on carbon-nitrogen (but not peptide) bonds, in linear amides"/>
    <property type="evidence" value="ECO:0007669"/>
    <property type="project" value="InterPro"/>
</dbReference>
<accession>A0A3A8QHB5</accession>
<dbReference type="Gene3D" id="1.10.439.10">
    <property type="entry name" value="Penicillin Amidohydrolase, domain 1"/>
    <property type="match status" value="1"/>
</dbReference>
<dbReference type="InterPro" id="IPR043147">
    <property type="entry name" value="Penicillin_amidase_A-knob"/>
</dbReference>
<comment type="caution">
    <text evidence="5">The sequence shown here is derived from an EMBL/GenBank/DDBJ whole genome shotgun (WGS) entry which is preliminary data.</text>
</comment>
<protein>
    <submittedName>
        <fullName evidence="5">Acyl-homoserine-lactone acylase</fullName>
    </submittedName>
</protein>
<dbReference type="AlphaFoldDB" id="A0A3A8QHB5"/>
<evidence type="ECO:0000256" key="3">
    <source>
        <dbReference type="ARBA" id="ARBA00022801"/>
    </source>
</evidence>
<dbReference type="InterPro" id="IPR043146">
    <property type="entry name" value="Penicillin_amidase_N_B-knob"/>
</dbReference>
<comment type="similarity">
    <text evidence="1">Belongs to the peptidase S45 family.</text>
</comment>
<dbReference type="GO" id="GO:0017000">
    <property type="term" value="P:antibiotic biosynthetic process"/>
    <property type="evidence" value="ECO:0007669"/>
    <property type="project" value="InterPro"/>
</dbReference>
<dbReference type="PANTHER" id="PTHR34218:SF3">
    <property type="entry name" value="ACYL-HOMOSERINE LACTONE ACYLASE PVDQ"/>
    <property type="match status" value="1"/>
</dbReference>
<dbReference type="EMBL" id="RAWB01000010">
    <property type="protein sequence ID" value="RKH68106.1"/>
    <property type="molecule type" value="Genomic_DNA"/>
</dbReference>
<gene>
    <name evidence="5" type="ORF">D7V93_01885</name>
</gene>
<dbReference type="InterPro" id="IPR002692">
    <property type="entry name" value="S45"/>
</dbReference>
<keyword evidence="6" id="KW-1185">Reference proteome</keyword>
<dbReference type="InterPro" id="IPR023343">
    <property type="entry name" value="Penicillin_amidase_dom1"/>
</dbReference>
<dbReference type="PROSITE" id="PS51257">
    <property type="entry name" value="PROKAR_LIPOPROTEIN"/>
    <property type="match status" value="1"/>
</dbReference>
<evidence type="ECO:0000313" key="5">
    <source>
        <dbReference type="EMBL" id="RKH68106.1"/>
    </source>
</evidence>
<dbReference type="Gene3D" id="3.60.20.10">
    <property type="entry name" value="Glutamine Phosphoribosylpyrophosphate, subunit 1, domain 1"/>
    <property type="match status" value="1"/>
</dbReference>
<evidence type="ECO:0000256" key="2">
    <source>
        <dbReference type="ARBA" id="ARBA00022729"/>
    </source>
</evidence>
<dbReference type="Proteomes" id="UP000272888">
    <property type="component" value="Unassembled WGS sequence"/>
</dbReference>
<evidence type="ECO:0000256" key="1">
    <source>
        <dbReference type="ARBA" id="ARBA00006586"/>
    </source>
</evidence>
<dbReference type="PANTHER" id="PTHR34218">
    <property type="entry name" value="PEPTIDASE S45 PENICILLIN AMIDASE"/>
    <property type="match status" value="1"/>
</dbReference>
<proteinExistence type="inferred from homology"/>
<sequence>MRSSRLSLPLFLTLTALCGCGRDETPPSSLLRPTIHRTAHGIPHIQADGYRALGAGIGYTQAQDAVCILADQFLKVRGERAKYFGRGPQDAYVESDFTYRGLGLRARAQATFAGQSPEMQELVKGFAAGYNQYLKDTPAEERPAPCKGAAWVKPISAFDLLAYHLDLSLFDTLIPLLGYVANAQPPQVGAGGRGPQSQALAIAPRQDDLGSNGWALGREKSTGGRGMLVANPHFPWEGSLRFHESHLTIPGKLDVYGVSLLGVPAINIGFNRDIAWTHTVTASTHLTLYRLKLVPGDPTAYVYDGAVRRMVGQEHTVAVREADGSMTQEKRTYWRSHHGPMLSGPGADWSNEIAYTVRDANEGNDRFAEHWQRLNAAHSLQEAADVERVVRGAPWVNTLLVSADGSTRYVDASPVPALSPQTVEAYRASLETTPDAPIFASLGLILLDGSTSRDEWVGLEGEARGLVPAPVAPQVVRNDYVMNANDPATFANPAAPLLDLPFGYEIFGTRGRLSTRSHMNLSLITEQGDTAASGSDGRFTLEELEQAILSNRTWVAEQLRAPVVQRCQGAAPVLVGDTRVDLKEACQLLAAWDGRLDLDSRGAIVWREFLNGFSRSDLTQKGVLFAQPFDPLQAATTPSGLTPAPAEGPDPVNQKLGEAVAILGKAGIPVGARLGDVQFARKGDRVIPLHGGAAFEGVTNVVGYSGENATLLPHSQQQGALVSPGTGLTAQEGYLVDFGTSFLMVMEYTPQGPRANAVLSYSENADPASPRFVDQTDLFSGKHLRPILFEKADILADPSLVTTELQVDNTSRLE</sequence>
<evidence type="ECO:0000313" key="6">
    <source>
        <dbReference type="Proteomes" id="UP000272888"/>
    </source>
</evidence>
<keyword evidence="4" id="KW-0865">Zymogen</keyword>
<dbReference type="SUPFAM" id="SSF56235">
    <property type="entry name" value="N-terminal nucleophile aminohydrolases (Ntn hydrolases)"/>
    <property type="match status" value="1"/>
</dbReference>
<dbReference type="InterPro" id="IPR029055">
    <property type="entry name" value="Ntn_hydrolases_N"/>
</dbReference>
<keyword evidence="3" id="KW-0378">Hydrolase</keyword>
<dbReference type="Gene3D" id="2.30.120.10">
    <property type="match status" value="1"/>
</dbReference>
<keyword evidence="2" id="KW-0732">Signal</keyword>
<dbReference type="Gene3D" id="1.10.1400.10">
    <property type="match status" value="1"/>
</dbReference>
<evidence type="ECO:0000256" key="4">
    <source>
        <dbReference type="ARBA" id="ARBA00023145"/>
    </source>
</evidence>
<organism evidence="5 6">
    <name type="scientific">Corallococcus llansteffanensis</name>
    <dbReference type="NCBI Taxonomy" id="2316731"/>
    <lineage>
        <taxon>Bacteria</taxon>
        <taxon>Pseudomonadati</taxon>
        <taxon>Myxococcota</taxon>
        <taxon>Myxococcia</taxon>
        <taxon>Myxococcales</taxon>
        <taxon>Cystobacterineae</taxon>
        <taxon>Myxococcaceae</taxon>
        <taxon>Corallococcus</taxon>
    </lineage>
</organism>
<dbReference type="RefSeq" id="WP_120641698.1">
    <property type="nucleotide sequence ID" value="NZ_RAWB01000010.1"/>
</dbReference>
<name>A0A3A8QHB5_9BACT</name>
<reference evidence="6" key="1">
    <citation type="submission" date="2018-09" db="EMBL/GenBank/DDBJ databases">
        <authorList>
            <person name="Livingstone P.G."/>
            <person name="Whitworth D.E."/>
        </authorList>
    </citation>
    <scope>NUCLEOTIDE SEQUENCE [LARGE SCALE GENOMIC DNA]</scope>
    <source>
        <strain evidence="6">CA051B</strain>
    </source>
</reference>
<dbReference type="Pfam" id="PF01804">
    <property type="entry name" value="Penicil_amidase"/>
    <property type="match status" value="1"/>
</dbReference>